<feature type="chain" id="PRO_5014322043" evidence="1">
    <location>
        <begin position="24"/>
        <end position="335"/>
    </location>
</feature>
<evidence type="ECO:0000313" key="2">
    <source>
        <dbReference type="EMBL" id="PMD30145.1"/>
    </source>
</evidence>
<accession>A0A2J6QV51</accession>
<gene>
    <name evidence="2" type="ORF">L207DRAFT_520527</name>
</gene>
<evidence type="ECO:0000256" key="1">
    <source>
        <dbReference type="SAM" id="SignalP"/>
    </source>
</evidence>
<dbReference type="EMBL" id="KZ613969">
    <property type="protein sequence ID" value="PMD30145.1"/>
    <property type="molecule type" value="Genomic_DNA"/>
</dbReference>
<keyword evidence="3" id="KW-1185">Reference proteome</keyword>
<sequence>MASLKKLLVLLAAISACTTTSEAFPNVRNAGAYFLNKTRNVWKKEPAATLSPRNVAQPLKLIDMIPSLAEDRNVKLCQKGNLGRGHPKKWSNYHEICAFPFDRTPASENATLTREVLLERLNESARRAGNFSSGEYYPRSEFKDSTFDSEGGKVLGTTEWSANPGISIERMDACQLCTSINDNYVVPRGYIRKDGGHQCVCKKWAKGDEKFMLCNCDLCDAFTIPSGLREYCMDMVIDREMSNMLSRYAAFNDHNAFMVQYNDWKDIGKAMDFAIVDIQKDLSVCKSGVQGKKSEDKHRVLHEVPARDKCPQFLESLEDVEISKRRTHQMTSGSI</sequence>
<dbReference type="PROSITE" id="PS51257">
    <property type="entry name" value="PROKAR_LIPOPROTEIN"/>
    <property type="match status" value="1"/>
</dbReference>
<dbReference type="OrthoDB" id="3516863at2759"/>
<organism evidence="2 3">
    <name type="scientific">Hyaloscypha variabilis (strain UAMH 11265 / GT02V1 / F)</name>
    <name type="common">Meliniomyces variabilis</name>
    <dbReference type="NCBI Taxonomy" id="1149755"/>
    <lineage>
        <taxon>Eukaryota</taxon>
        <taxon>Fungi</taxon>
        <taxon>Dikarya</taxon>
        <taxon>Ascomycota</taxon>
        <taxon>Pezizomycotina</taxon>
        <taxon>Leotiomycetes</taxon>
        <taxon>Helotiales</taxon>
        <taxon>Hyaloscyphaceae</taxon>
        <taxon>Hyaloscypha</taxon>
        <taxon>Hyaloscypha variabilis</taxon>
    </lineage>
</organism>
<reference evidence="2 3" key="1">
    <citation type="submission" date="2016-04" db="EMBL/GenBank/DDBJ databases">
        <title>A degradative enzymes factory behind the ericoid mycorrhizal symbiosis.</title>
        <authorList>
            <consortium name="DOE Joint Genome Institute"/>
            <person name="Martino E."/>
            <person name="Morin E."/>
            <person name="Grelet G."/>
            <person name="Kuo A."/>
            <person name="Kohler A."/>
            <person name="Daghino S."/>
            <person name="Barry K."/>
            <person name="Choi C."/>
            <person name="Cichocki N."/>
            <person name="Clum A."/>
            <person name="Copeland A."/>
            <person name="Hainaut M."/>
            <person name="Haridas S."/>
            <person name="Labutti K."/>
            <person name="Lindquist E."/>
            <person name="Lipzen A."/>
            <person name="Khouja H.-R."/>
            <person name="Murat C."/>
            <person name="Ohm R."/>
            <person name="Olson A."/>
            <person name="Spatafora J."/>
            <person name="Veneault-Fourrey C."/>
            <person name="Henrissat B."/>
            <person name="Grigoriev I."/>
            <person name="Martin F."/>
            <person name="Perotto S."/>
        </authorList>
    </citation>
    <scope>NUCLEOTIDE SEQUENCE [LARGE SCALE GENOMIC DNA]</scope>
    <source>
        <strain evidence="2 3">F</strain>
    </source>
</reference>
<dbReference type="AlphaFoldDB" id="A0A2J6QV51"/>
<dbReference type="Proteomes" id="UP000235786">
    <property type="component" value="Unassembled WGS sequence"/>
</dbReference>
<proteinExistence type="predicted"/>
<evidence type="ECO:0000313" key="3">
    <source>
        <dbReference type="Proteomes" id="UP000235786"/>
    </source>
</evidence>
<feature type="signal peptide" evidence="1">
    <location>
        <begin position="1"/>
        <end position="23"/>
    </location>
</feature>
<protein>
    <submittedName>
        <fullName evidence="2">Uncharacterized protein</fullName>
    </submittedName>
</protein>
<name>A0A2J6QV51_HYAVF</name>
<keyword evidence="1" id="KW-0732">Signal</keyword>